<name>A0A011NGX7_9PROT</name>
<evidence type="ECO:0000313" key="2">
    <source>
        <dbReference type="EMBL" id="EXI81963.1"/>
    </source>
</evidence>
<sequence>MQLIEIPVADRALEARAAVVIVGVATTIIVVDVITAAWLVAAGRSAGNDLFEKLCQFFRLDLEELDVHFRYIDRGHRQATVLRRWQNHAAAGEVEGRRNGCAKNREARFLLDLAAVVGHQAGLDAYHVAHLRLDMREKQQVRVFTDDPGAGDRLAAFEFGILG</sequence>
<keyword evidence="1" id="KW-1133">Transmembrane helix</keyword>
<comment type="caution">
    <text evidence="2">The sequence shown here is derived from an EMBL/GenBank/DDBJ whole genome shotgun (WGS) entry which is preliminary data.</text>
</comment>
<gene>
    <name evidence="2" type="ORF">AW10_00908</name>
</gene>
<organism evidence="2 3">
    <name type="scientific">Candidatus Accumulibacter appositus</name>
    <dbReference type="NCBI Taxonomy" id="1454003"/>
    <lineage>
        <taxon>Bacteria</taxon>
        <taxon>Pseudomonadati</taxon>
        <taxon>Pseudomonadota</taxon>
        <taxon>Betaproteobacteria</taxon>
        <taxon>Candidatus Accumulibacter</taxon>
    </lineage>
</organism>
<dbReference type="Proteomes" id="UP000021816">
    <property type="component" value="Unassembled WGS sequence"/>
</dbReference>
<feature type="transmembrane region" description="Helical" evidence="1">
    <location>
        <begin position="17"/>
        <end position="41"/>
    </location>
</feature>
<protein>
    <submittedName>
        <fullName evidence="2">Uncharacterized protein</fullName>
    </submittedName>
</protein>
<dbReference type="AlphaFoldDB" id="A0A011NGX7"/>
<keyword evidence="1" id="KW-0472">Membrane</keyword>
<reference evidence="2 3" key="1">
    <citation type="submission" date="2014-02" db="EMBL/GenBank/DDBJ databases">
        <title>Expanding our view of genomic diversity in Candidatus Accumulibacter clades.</title>
        <authorList>
            <person name="Skennerton C.T."/>
            <person name="Barr J.J."/>
            <person name="Slater F.R."/>
            <person name="Bond P.L."/>
            <person name="Tyson G.W."/>
        </authorList>
    </citation>
    <scope>NUCLEOTIDE SEQUENCE [LARGE SCALE GENOMIC DNA]</scope>
    <source>
        <strain evidence="3">BA-92</strain>
    </source>
</reference>
<proteinExistence type="predicted"/>
<dbReference type="EMBL" id="JEMX01000015">
    <property type="protein sequence ID" value="EXI81963.1"/>
    <property type="molecule type" value="Genomic_DNA"/>
</dbReference>
<keyword evidence="1" id="KW-0812">Transmembrane</keyword>
<accession>A0A011NGX7</accession>
<evidence type="ECO:0000256" key="1">
    <source>
        <dbReference type="SAM" id="Phobius"/>
    </source>
</evidence>
<evidence type="ECO:0000313" key="3">
    <source>
        <dbReference type="Proteomes" id="UP000021816"/>
    </source>
</evidence>